<sequence>MLPDLNNLENFTTWTTLLGSTAGFIGVPEVTAVFAADPNEVTVGEFLTLLDAADQALLETDFSFFQVLLADLPATIEDTIPPESLPEGFDLQELIDETVGLLEDLIAEQDSVLSTGFADLQDFLAEFDPTILLADALSSGFGSGVPIDFPSFDEILPEGWASGDPHLSTLDGVSYDFQAAGEYVLLQSTDDQGFVVQARMIPVNDNLSVISAVATEIDGAAVMIDATDAQPLSVGGAATALSDGGSVVVGNGIVEREGDTYTVTHPGSDGVVNEGDTQIIVQVRDDRVDLLLRPGQELLGNLEGLLGDGDGNPDNDVALADGTVLARPLAFGDIYGQFRQDWRVTTETQSLFSYDAGESLDGFYIPDQPSEEVTLDTLDPAARADAEVAAEAAGLVPGTEAYENAVIDFAQTGDMSFIDSALNLPVTEEGTAADDIMFGGLGDDYLSGLGGNDRLEGRDGDDSLVGGEGDDGLLGKDGNDILIGGPGNDRLPAGAGNDTSYGGEGNDRLGGGDGDDYMDGGNGHDGGGAGPGNDTVMGGAGNDTFNGGYGRDLIDLGDGDDRSGASFANDTMFGGDGNDLLTGGHGNDEIHGEAGDDTINSGLGEDTVSGGEGADTFIFNALFGGGTTVIEDFEDDVDVMRVTGLRNPPDPLGRLDITDTTYDGQEAATFSYGDHTVIVVGVSASGLTEADFLFS</sequence>
<keyword evidence="4" id="KW-0800">Toxin</keyword>
<evidence type="ECO:0000256" key="6">
    <source>
        <dbReference type="ARBA" id="ARBA00023026"/>
    </source>
</evidence>
<dbReference type="SMART" id="SM00216">
    <property type="entry name" value="VWD"/>
    <property type="match status" value="1"/>
</dbReference>
<dbReference type="GO" id="GO:0005509">
    <property type="term" value="F:calcium ion binding"/>
    <property type="evidence" value="ECO:0007669"/>
    <property type="project" value="InterPro"/>
</dbReference>
<dbReference type="PRINTS" id="PR01488">
    <property type="entry name" value="RTXTOXINA"/>
</dbReference>
<dbReference type="GO" id="GO:0016020">
    <property type="term" value="C:membrane"/>
    <property type="evidence" value="ECO:0007669"/>
    <property type="project" value="UniProtKB-SubCell"/>
</dbReference>
<evidence type="ECO:0000256" key="2">
    <source>
        <dbReference type="ARBA" id="ARBA00004613"/>
    </source>
</evidence>
<keyword evidence="11" id="KW-1185">Reference proteome</keyword>
<name>A0A369TKZ9_9RHOB</name>
<accession>A0A369TKZ9</accession>
<evidence type="ECO:0000256" key="4">
    <source>
        <dbReference type="ARBA" id="ARBA00022656"/>
    </source>
</evidence>
<comment type="subcellular location">
    <subcellularLocation>
        <location evidence="1">Membrane</location>
    </subcellularLocation>
    <subcellularLocation>
        <location evidence="2">Secreted</location>
    </subcellularLocation>
</comment>
<evidence type="ECO:0000256" key="5">
    <source>
        <dbReference type="ARBA" id="ARBA00022737"/>
    </source>
</evidence>
<evidence type="ECO:0000256" key="3">
    <source>
        <dbReference type="ARBA" id="ARBA00022525"/>
    </source>
</evidence>
<dbReference type="InterPro" id="IPR001343">
    <property type="entry name" value="Hemolysn_Ca-bd"/>
</dbReference>
<keyword evidence="6" id="KW-0843">Virulence</keyword>
<dbReference type="PANTHER" id="PTHR38340:SF1">
    <property type="entry name" value="S-LAYER PROTEIN"/>
    <property type="match status" value="1"/>
</dbReference>
<dbReference type="PRINTS" id="PR00313">
    <property type="entry name" value="CABNDNGRPT"/>
</dbReference>
<proteinExistence type="predicted"/>
<keyword evidence="3" id="KW-0964">Secreted</keyword>
<dbReference type="InterPro" id="IPR050557">
    <property type="entry name" value="RTX_toxin/Mannuronan_C5-epim"/>
</dbReference>
<dbReference type="GO" id="GO:0090729">
    <property type="term" value="F:toxin activity"/>
    <property type="evidence" value="ECO:0007669"/>
    <property type="project" value="UniProtKB-KW"/>
</dbReference>
<feature type="region of interest" description="Disordered" evidence="8">
    <location>
        <begin position="580"/>
        <end position="606"/>
    </location>
</feature>
<dbReference type="InterPro" id="IPR001846">
    <property type="entry name" value="VWF_type-D"/>
</dbReference>
<dbReference type="SUPFAM" id="SSF51120">
    <property type="entry name" value="beta-Roll"/>
    <property type="match status" value="2"/>
</dbReference>
<evidence type="ECO:0000313" key="10">
    <source>
        <dbReference type="EMBL" id="RDD65973.1"/>
    </source>
</evidence>
<feature type="compositionally biased region" description="Gly residues" evidence="8">
    <location>
        <begin position="520"/>
        <end position="531"/>
    </location>
</feature>
<dbReference type="OrthoDB" id="733404at2"/>
<protein>
    <recommendedName>
        <fullName evidence="9">VWFD domain-containing protein</fullName>
    </recommendedName>
</protein>
<reference evidence="10 11" key="1">
    <citation type="submission" date="2018-07" db="EMBL/GenBank/DDBJ databases">
        <title>Thalassococcus profundi sp. nov., a marine bacterium isolated from deep seawater of Okinawa Trough.</title>
        <authorList>
            <person name="Yu M."/>
        </authorList>
    </citation>
    <scope>NUCLEOTIDE SEQUENCE [LARGE SCALE GENOMIC DNA]</scope>
    <source>
        <strain evidence="10 11">WRAS1</strain>
    </source>
</reference>
<dbReference type="Gene3D" id="2.150.10.10">
    <property type="entry name" value="Serralysin-like metalloprotease, C-terminal"/>
    <property type="match status" value="2"/>
</dbReference>
<dbReference type="InterPro" id="IPR003995">
    <property type="entry name" value="RTX_toxin_determinant-A"/>
</dbReference>
<dbReference type="PANTHER" id="PTHR38340">
    <property type="entry name" value="S-LAYER PROTEIN"/>
    <property type="match status" value="1"/>
</dbReference>
<feature type="region of interest" description="Disordered" evidence="8">
    <location>
        <begin position="452"/>
        <end position="541"/>
    </location>
</feature>
<comment type="caution">
    <text evidence="10">The sequence shown here is derived from an EMBL/GenBank/DDBJ whole genome shotgun (WGS) entry which is preliminary data.</text>
</comment>
<feature type="domain" description="VWFD" evidence="9">
    <location>
        <begin position="157"/>
        <end position="350"/>
    </location>
</feature>
<feature type="compositionally biased region" description="Gly residues" evidence="8">
    <location>
        <begin position="502"/>
        <end position="512"/>
    </location>
</feature>
<dbReference type="Proteomes" id="UP000253977">
    <property type="component" value="Unassembled WGS sequence"/>
</dbReference>
<dbReference type="GO" id="GO:0005576">
    <property type="term" value="C:extracellular region"/>
    <property type="evidence" value="ECO:0007669"/>
    <property type="project" value="UniProtKB-SubCell"/>
</dbReference>
<dbReference type="PROSITE" id="PS51233">
    <property type="entry name" value="VWFD"/>
    <property type="match status" value="1"/>
</dbReference>
<dbReference type="Pfam" id="PF00353">
    <property type="entry name" value="HemolysinCabind"/>
    <property type="match status" value="4"/>
</dbReference>
<keyword evidence="5" id="KW-0677">Repeat</keyword>
<organism evidence="10 11">
    <name type="scientific">Thalassococcus profundi</name>
    <dbReference type="NCBI Taxonomy" id="2282382"/>
    <lineage>
        <taxon>Bacteria</taxon>
        <taxon>Pseudomonadati</taxon>
        <taxon>Pseudomonadota</taxon>
        <taxon>Alphaproteobacteria</taxon>
        <taxon>Rhodobacterales</taxon>
        <taxon>Roseobacteraceae</taxon>
        <taxon>Thalassococcus</taxon>
    </lineage>
</organism>
<dbReference type="AlphaFoldDB" id="A0A369TKZ9"/>
<evidence type="ECO:0000256" key="7">
    <source>
        <dbReference type="ARBA" id="ARBA00023136"/>
    </source>
</evidence>
<evidence type="ECO:0000259" key="9">
    <source>
        <dbReference type="PROSITE" id="PS51233"/>
    </source>
</evidence>
<dbReference type="Pfam" id="PF00094">
    <property type="entry name" value="VWD"/>
    <property type="match status" value="1"/>
</dbReference>
<dbReference type="InterPro" id="IPR011049">
    <property type="entry name" value="Serralysin-like_metalloprot_C"/>
</dbReference>
<dbReference type="PROSITE" id="PS00330">
    <property type="entry name" value="HEMOLYSIN_CALCIUM"/>
    <property type="match status" value="1"/>
</dbReference>
<evidence type="ECO:0000256" key="1">
    <source>
        <dbReference type="ARBA" id="ARBA00004370"/>
    </source>
</evidence>
<dbReference type="RefSeq" id="WP_114511249.1">
    <property type="nucleotide sequence ID" value="NZ_QPMK01000008.1"/>
</dbReference>
<gene>
    <name evidence="10" type="ORF">DU478_12205</name>
</gene>
<evidence type="ECO:0000256" key="8">
    <source>
        <dbReference type="SAM" id="MobiDB-lite"/>
    </source>
</evidence>
<dbReference type="InterPro" id="IPR018511">
    <property type="entry name" value="Hemolysin-typ_Ca-bd_CS"/>
</dbReference>
<dbReference type="EMBL" id="QPMK01000008">
    <property type="protein sequence ID" value="RDD65973.1"/>
    <property type="molecule type" value="Genomic_DNA"/>
</dbReference>
<evidence type="ECO:0000313" key="11">
    <source>
        <dbReference type="Proteomes" id="UP000253977"/>
    </source>
</evidence>
<keyword evidence="7" id="KW-0472">Membrane</keyword>